<evidence type="ECO:0000313" key="2">
    <source>
        <dbReference type="Proteomes" id="UP001302493"/>
    </source>
</evidence>
<dbReference type="Proteomes" id="UP001302493">
    <property type="component" value="Chromosome"/>
</dbReference>
<keyword evidence="2" id="KW-1185">Reference proteome</keyword>
<proteinExistence type="predicted"/>
<sequence length="963" mass="103885">MAALPAVAQQVPATDQEATTVDEIVVTGSRIPRPNLEQPTPVSTVPREAIDNAGTQNLGDILAQLPALSANATVRGNSDSFGDDGGLNFANLRNLGASRTLTLIDGKRHVGGDAGNAAVDLNAVPAALVDHVEVITGGASAVYGSDAVSGVVNIILKDDYEGGEMTAQYGGAESGAGKAWSVNGVFGKNFLDGRANLTATLFYDHSDQVLASDIKAIKNWGTILNPDDTGPNDGVPNRFIVPNVLTDFLDENGVIFDAGTFEIISAFTRDGRPVPQQPRLGDNSFAFGQFADCETCASLDDYVVLVPKTDRYGANVRGRFDITDNVTAYVDAKYVRSEIKDFFQPSFTFGDYLIEPDNAFITPEIATVVAGRDITFGRFNEDIGVRTNDITRETYRAVAGLKGKFETGLADFDWDLSYNYGETQNTFKGSGNTIPGNYAAAIDAVRAPDGSIQCRVNVPSAQYLGYVAPTGMTNETCVPFNVFGRQNTAAAIDYVSHDSTRTHTITQEVVSGLFNFDTSKFFNLPGGPLAFAGGFEYRKETSENINDAFVKSGLSETAPQPDAYGEFDVTEGFLEFNAPLLADMPFAYRLSIDGAYRYADYSTVGGAEAWKVGGVYAPVRDVTFRGTYSRAVRAPNITEAFLPATAGFFSVTDPCDVTNINQDPNRVANCAAAGVPVGFNSNTNASIDGTSSGNPNLNAEEAKSWTAGVVLQPRWMPGFSFTADYYDIRIDDAIASIGAQSIINNCYDANGGLDAGYCSLFTRGADGNINFVETTYINAAALETTGWDFQVAYTKNLEELALDHPTMFGGIKGRLSASLTANHLTKLNFFEFQDRPDQVNINKGEIGAPEWAFQSRVNYTNGPLTLAWEARFQDEVARFDVTPKAGINPEENTYPAYVRAQFYHDFTVRYAIENVPYARGLEVFGGVKNAFNNTLPYGLSGNGTSSIYDLYGRQFFGGIRARF</sequence>
<protein>
    <submittedName>
        <fullName evidence="1">TonB-dependent receptor</fullName>
    </submittedName>
</protein>
<name>A0ACD4VPG0_9CAUL</name>
<dbReference type="EMBL" id="CP119180">
    <property type="protein sequence ID" value="WOB78419.1"/>
    <property type="molecule type" value="Genomic_DNA"/>
</dbReference>
<keyword evidence="1" id="KW-0675">Receptor</keyword>
<organism evidence="1 2">
    <name type="scientific">Brevundimonas nasdae</name>
    <dbReference type="NCBI Taxonomy" id="172043"/>
    <lineage>
        <taxon>Bacteria</taxon>
        <taxon>Pseudomonadati</taxon>
        <taxon>Pseudomonadota</taxon>
        <taxon>Alphaproteobacteria</taxon>
        <taxon>Caulobacterales</taxon>
        <taxon>Caulobacteraceae</taxon>
        <taxon>Brevundimonas</taxon>
    </lineage>
</organism>
<reference evidence="1" key="1">
    <citation type="submission" date="2023-03" db="EMBL/GenBank/DDBJ databases">
        <title>Genome sequence of Brevundimonas nasdae SJTX8.</title>
        <authorList>
            <person name="Liang R."/>
        </authorList>
    </citation>
    <scope>NUCLEOTIDE SEQUENCE</scope>
    <source>
        <strain evidence="1">X8</strain>
    </source>
</reference>
<gene>
    <name evidence="1" type="ORF">PZA08_14090</name>
</gene>
<accession>A0ACD4VPG0</accession>
<evidence type="ECO:0000313" key="1">
    <source>
        <dbReference type="EMBL" id="WOB78419.1"/>
    </source>
</evidence>